<dbReference type="EMBL" id="JACHEC010000003">
    <property type="protein sequence ID" value="MBB6402460.1"/>
    <property type="molecule type" value="Genomic_DNA"/>
</dbReference>
<reference evidence="2 3" key="1">
    <citation type="submission" date="2020-08" db="EMBL/GenBank/DDBJ databases">
        <title>Genomic Encyclopedia of Type Strains, Phase IV (KMG-V): Genome sequencing to study the core and pangenomes of soil and plant-associated prokaryotes.</title>
        <authorList>
            <person name="Whitman W."/>
        </authorList>
    </citation>
    <scope>NUCLEOTIDE SEQUENCE [LARGE SCALE GENOMIC DNA]</scope>
    <source>
        <strain evidence="2 3">C11</strain>
    </source>
</reference>
<accession>A0A7J9S816</accession>
<sequence length="97" mass="11105">MEFKKNLTDLITIILRNWFSAILSLILAISSFFYINTILENIWAILGIYATILSILISATYISAQVAISGFGSKVWKNYSDDGYIKFYVYLFPSILF</sequence>
<evidence type="ECO:0000313" key="2">
    <source>
        <dbReference type="EMBL" id="MBB6402460.1"/>
    </source>
</evidence>
<evidence type="ECO:0000313" key="3">
    <source>
        <dbReference type="Proteomes" id="UP000536195"/>
    </source>
</evidence>
<dbReference type="RefSeq" id="WP_184230849.1">
    <property type="nucleotide sequence ID" value="NZ_JACHEC010000003.1"/>
</dbReference>
<keyword evidence="1" id="KW-0812">Transmembrane</keyword>
<protein>
    <submittedName>
        <fullName evidence="2">Uncharacterized protein</fullName>
    </submittedName>
</protein>
<dbReference type="Proteomes" id="UP000536195">
    <property type="component" value="Unassembled WGS sequence"/>
</dbReference>
<dbReference type="AlphaFoldDB" id="A0A7J9S816"/>
<gene>
    <name evidence="2" type="ORF">HNP92_001782</name>
</gene>
<feature type="transmembrane region" description="Helical" evidence="1">
    <location>
        <begin position="41"/>
        <end position="64"/>
    </location>
</feature>
<organism evidence="2 3">
    <name type="scientific">Methanococcus maripaludis</name>
    <name type="common">Methanococcus deltae</name>
    <dbReference type="NCBI Taxonomy" id="39152"/>
    <lineage>
        <taxon>Archaea</taxon>
        <taxon>Methanobacteriati</taxon>
        <taxon>Methanobacteriota</taxon>
        <taxon>Methanomada group</taxon>
        <taxon>Methanococci</taxon>
        <taxon>Methanococcales</taxon>
        <taxon>Methanococcaceae</taxon>
        <taxon>Methanococcus</taxon>
    </lineage>
</organism>
<comment type="caution">
    <text evidence="2">The sequence shown here is derived from an EMBL/GenBank/DDBJ whole genome shotgun (WGS) entry which is preliminary data.</text>
</comment>
<name>A0A7J9S816_METMI</name>
<keyword evidence="1" id="KW-0472">Membrane</keyword>
<feature type="transmembrane region" description="Helical" evidence="1">
    <location>
        <begin position="12"/>
        <end position="35"/>
    </location>
</feature>
<keyword evidence="1" id="KW-1133">Transmembrane helix</keyword>
<proteinExistence type="predicted"/>
<evidence type="ECO:0000256" key="1">
    <source>
        <dbReference type="SAM" id="Phobius"/>
    </source>
</evidence>